<evidence type="ECO:0000256" key="2">
    <source>
        <dbReference type="ARBA" id="ARBA00022803"/>
    </source>
</evidence>
<evidence type="ECO:0000256" key="1">
    <source>
        <dbReference type="ARBA" id="ARBA00022737"/>
    </source>
</evidence>
<dbReference type="OrthoDB" id="3030at2"/>
<dbReference type="PANTHER" id="PTHR45641:SF19">
    <property type="entry name" value="NEPHROCYSTIN-3"/>
    <property type="match status" value="1"/>
</dbReference>
<dbReference type="Pfam" id="PF13228">
    <property type="entry name" value="DUF4037"/>
    <property type="match status" value="1"/>
</dbReference>
<sequence length="722" mass="79604">MPSAVREMMEVTDEGIAMADSDVNLNMNNCDDECATFDVQRFLRGLDAIFDAHKAPEQAEPYLQKARTEAEHSHNDAGLLTVLNETMGFYRSQGRHTDNLPIIRESLSVADHLHLQGIDPQAWATTLINAATGMRAAGQYEEAEQLYRQALDAAASVFSPTDRRLAALHNNMSMLYSETGRLNQAKRELEQALNLLEQSSPDASADIDIASTHTNLALLLLQMDRYWASDAMQHAQKALTIYRTGHLEHSAHYASALAGYAQACYMAGCLQDAVSGYEHALSVIEECYGRNTDYYHTTAANLEAAKQALHKHMPSSHKTRESQEYQESQGSLESQHSPKSSESQQSSEPHCMAESGTSSIPAISHHISGLALSRAFWNDLGKPLVAGAYSAYQGRIAAGLVGYGSECFGFDDELSRDHDFAPRFCLWLTDEDYDAIGEQLQANYDALSRDFTVEEQGKPHFAGHGSANSDALAASQSPLTPRAQGEFRRDGVFRIGDFFERITLFREAPAQNDYASWLSLDEATLATATNGQVFADPLGVFSKTRQGFKFMPEDVRLSLISRCLGMMAQAGQYNLPRMLQRGDGAAAMLSIHEFVNATASLVFLINEPVSVGYLPYYKWQFVAMRKLSRRMATRLAGVCEQLEDILRLSSAACFGGAGFGEGGKGAKPAAEHIIATVERICSDVVDELLREGLTESHETFVEWQRPYIEDHIKSDASCLHSL</sequence>
<feature type="compositionally biased region" description="Basic residues" evidence="4">
    <location>
        <begin position="308"/>
        <end position="317"/>
    </location>
</feature>
<dbReference type="PANTHER" id="PTHR45641">
    <property type="entry name" value="TETRATRICOPEPTIDE REPEAT PROTEIN (AFU_ORTHOLOGUE AFUA_6G03870)"/>
    <property type="match status" value="1"/>
</dbReference>
<dbReference type="Pfam" id="PF13424">
    <property type="entry name" value="TPR_12"/>
    <property type="match status" value="1"/>
</dbReference>
<dbReference type="HOGENOM" id="CLU_010138_1_0_11"/>
<keyword evidence="2 3" id="KW-0802">TPR repeat</keyword>
<dbReference type="Gene3D" id="1.25.40.10">
    <property type="entry name" value="Tetratricopeptide repeat domain"/>
    <property type="match status" value="2"/>
</dbReference>
<evidence type="ECO:0000256" key="4">
    <source>
        <dbReference type="SAM" id="MobiDB-lite"/>
    </source>
</evidence>
<feature type="compositionally biased region" description="Polar residues" evidence="4">
    <location>
        <begin position="466"/>
        <end position="479"/>
    </location>
</feature>
<accession>A0A0A7I2D3</accession>
<name>A0A0A7I2D3_9BIFI</name>
<feature type="compositionally biased region" description="Low complexity" evidence="4">
    <location>
        <begin position="331"/>
        <end position="348"/>
    </location>
</feature>
<evidence type="ECO:0000313" key="6">
    <source>
        <dbReference type="EMBL" id="AIZ14031.1"/>
    </source>
</evidence>
<proteinExistence type="predicted"/>
<dbReference type="SUPFAM" id="SSF48452">
    <property type="entry name" value="TPR-like"/>
    <property type="match status" value="1"/>
</dbReference>
<feature type="repeat" description="TPR" evidence="3">
    <location>
        <begin position="166"/>
        <end position="199"/>
    </location>
</feature>
<reference evidence="6 7" key="1">
    <citation type="journal article" date="2015" name="Genome Announc.">
        <title>Complete and Assembled Genome Sequence of Bifidobacterium kashiwanohense PV20-2, Isolated from the Feces of an Anemic Kenyan Infant.</title>
        <authorList>
            <person name="Vazquez-Gutierrez P."/>
            <person name="Lacroix C."/>
            <person name="Chassard C."/>
            <person name="Klumpp J."/>
            <person name="Jans C."/>
            <person name="Stevens M.J."/>
        </authorList>
    </citation>
    <scope>NUCLEOTIDE SEQUENCE [LARGE SCALE GENOMIC DNA]</scope>
    <source>
        <strain evidence="6 7">PV20-2</strain>
    </source>
</reference>
<dbReference type="InterPro" id="IPR025117">
    <property type="entry name" value="DUF4037"/>
</dbReference>
<dbReference type="AlphaFoldDB" id="A0A0A7I2D3"/>
<feature type="region of interest" description="Disordered" evidence="4">
    <location>
        <begin position="308"/>
        <end position="356"/>
    </location>
</feature>
<dbReference type="KEGG" id="bka:AH68_02110"/>
<keyword evidence="1" id="KW-0677">Repeat</keyword>
<dbReference type="SMART" id="SM00028">
    <property type="entry name" value="TPR"/>
    <property type="match status" value="4"/>
</dbReference>
<protein>
    <recommendedName>
        <fullName evidence="5">DUF4037 domain-containing protein</fullName>
    </recommendedName>
</protein>
<feature type="domain" description="DUF4037" evidence="5">
    <location>
        <begin position="517"/>
        <end position="619"/>
    </location>
</feature>
<evidence type="ECO:0000313" key="7">
    <source>
        <dbReference type="Proteomes" id="UP000030625"/>
    </source>
</evidence>
<dbReference type="InterPro" id="IPR011990">
    <property type="entry name" value="TPR-like_helical_dom_sf"/>
</dbReference>
<dbReference type="STRING" id="1447716.AH68_02110"/>
<feature type="region of interest" description="Disordered" evidence="4">
    <location>
        <begin position="458"/>
        <end position="480"/>
    </location>
</feature>
<dbReference type="InterPro" id="IPR019734">
    <property type="entry name" value="TPR_rpt"/>
</dbReference>
<gene>
    <name evidence="6" type="ORF">AH68_02110</name>
</gene>
<dbReference type="PROSITE" id="PS50005">
    <property type="entry name" value="TPR"/>
    <property type="match status" value="1"/>
</dbReference>
<evidence type="ECO:0000256" key="3">
    <source>
        <dbReference type="PROSITE-ProRule" id="PRU00339"/>
    </source>
</evidence>
<dbReference type="Proteomes" id="UP000030625">
    <property type="component" value="Chromosome"/>
</dbReference>
<dbReference type="EMBL" id="CP007456">
    <property type="protein sequence ID" value="AIZ14031.1"/>
    <property type="molecule type" value="Genomic_DNA"/>
</dbReference>
<evidence type="ECO:0000259" key="5">
    <source>
        <dbReference type="Pfam" id="PF13228"/>
    </source>
</evidence>
<organism evidence="6 7">
    <name type="scientific">Bifidobacterium catenulatum PV20-2</name>
    <dbReference type="NCBI Taxonomy" id="1447716"/>
    <lineage>
        <taxon>Bacteria</taxon>
        <taxon>Bacillati</taxon>
        <taxon>Actinomycetota</taxon>
        <taxon>Actinomycetes</taxon>
        <taxon>Bifidobacteriales</taxon>
        <taxon>Bifidobacteriaceae</taxon>
        <taxon>Bifidobacterium</taxon>
    </lineage>
</organism>